<dbReference type="PROSITE" id="PS51900">
    <property type="entry name" value="CB"/>
    <property type="match status" value="1"/>
</dbReference>
<dbReference type="GO" id="GO:0006310">
    <property type="term" value="P:DNA recombination"/>
    <property type="evidence" value="ECO:0007669"/>
    <property type="project" value="UniProtKB-KW"/>
</dbReference>
<dbReference type="AlphaFoldDB" id="A0A087DGS3"/>
<evidence type="ECO:0000256" key="6">
    <source>
        <dbReference type="SAM" id="MobiDB-lite"/>
    </source>
</evidence>
<evidence type="ECO:0000256" key="2">
    <source>
        <dbReference type="ARBA" id="ARBA00022908"/>
    </source>
</evidence>
<organism evidence="9 10">
    <name type="scientific">Bifidobacterium scardovii</name>
    <dbReference type="NCBI Taxonomy" id="158787"/>
    <lineage>
        <taxon>Bacteria</taxon>
        <taxon>Bacillati</taxon>
        <taxon>Actinomycetota</taxon>
        <taxon>Actinomycetes</taxon>
        <taxon>Bifidobacteriales</taxon>
        <taxon>Bifidobacteriaceae</taxon>
        <taxon>Bifidobacterium</taxon>
    </lineage>
</organism>
<dbReference type="InterPro" id="IPR002104">
    <property type="entry name" value="Integrase_catalytic"/>
</dbReference>
<dbReference type="InterPro" id="IPR044068">
    <property type="entry name" value="CB"/>
</dbReference>
<comment type="caution">
    <text evidence="9">The sequence shown here is derived from an EMBL/GenBank/DDBJ whole genome shotgun (WGS) entry which is preliminary data.</text>
</comment>
<protein>
    <submittedName>
        <fullName evidence="9">Site-specific recombinase, phage integrase family</fullName>
    </submittedName>
</protein>
<dbReference type="STRING" id="158787.BSCA_0775"/>
<dbReference type="eggNOG" id="COG0582">
    <property type="taxonomic scope" value="Bacteria"/>
</dbReference>
<keyword evidence="10" id="KW-1185">Reference proteome</keyword>
<reference evidence="9 10" key="1">
    <citation type="submission" date="2014-03" db="EMBL/GenBank/DDBJ databases">
        <title>Genomics of Bifidobacteria.</title>
        <authorList>
            <person name="Ventura M."/>
            <person name="Milani C."/>
            <person name="Lugli G.A."/>
        </authorList>
    </citation>
    <scope>NUCLEOTIDE SEQUENCE [LARGE SCALE GENOMIC DNA]</scope>
    <source>
        <strain evidence="9 10">LMG 21589</strain>
    </source>
</reference>
<feature type="domain" description="Tyr recombinase" evidence="7">
    <location>
        <begin position="194"/>
        <end position="401"/>
    </location>
</feature>
<feature type="compositionally biased region" description="Basic residues" evidence="6">
    <location>
        <begin position="417"/>
        <end position="426"/>
    </location>
</feature>
<proteinExistence type="inferred from homology"/>
<dbReference type="EMBL" id="JGZO01000006">
    <property type="protein sequence ID" value="KFI94723.1"/>
    <property type="molecule type" value="Genomic_DNA"/>
</dbReference>
<dbReference type="Gene3D" id="1.10.443.10">
    <property type="entry name" value="Intergrase catalytic core"/>
    <property type="match status" value="1"/>
</dbReference>
<gene>
    <name evidence="9" type="ORF">BSCA_0775</name>
</gene>
<evidence type="ECO:0000259" key="7">
    <source>
        <dbReference type="PROSITE" id="PS51898"/>
    </source>
</evidence>
<evidence type="ECO:0000313" key="10">
    <source>
        <dbReference type="Proteomes" id="UP000029033"/>
    </source>
</evidence>
<feature type="region of interest" description="Disordered" evidence="6">
    <location>
        <begin position="405"/>
        <end position="426"/>
    </location>
</feature>
<dbReference type="Gene3D" id="1.10.150.130">
    <property type="match status" value="1"/>
</dbReference>
<name>A0A087DGS3_9BIFI</name>
<dbReference type="InterPro" id="IPR050090">
    <property type="entry name" value="Tyrosine_recombinase_XerCD"/>
</dbReference>
<keyword evidence="2" id="KW-0229">DNA integration</keyword>
<dbReference type="PANTHER" id="PTHR30349:SF64">
    <property type="entry name" value="PROPHAGE INTEGRASE INTD-RELATED"/>
    <property type="match status" value="1"/>
</dbReference>
<dbReference type="GeneID" id="85166426"/>
<dbReference type="InterPro" id="IPR010998">
    <property type="entry name" value="Integrase_recombinase_N"/>
</dbReference>
<keyword evidence="3 5" id="KW-0238">DNA-binding</keyword>
<comment type="similarity">
    <text evidence="1">Belongs to the 'phage' integrase family.</text>
</comment>
<evidence type="ECO:0000256" key="1">
    <source>
        <dbReference type="ARBA" id="ARBA00008857"/>
    </source>
</evidence>
<dbReference type="InterPro" id="IPR013762">
    <property type="entry name" value="Integrase-like_cat_sf"/>
</dbReference>
<dbReference type="Proteomes" id="UP000029033">
    <property type="component" value="Unassembled WGS sequence"/>
</dbReference>
<keyword evidence="4" id="KW-0233">DNA recombination</keyword>
<dbReference type="PROSITE" id="PS51898">
    <property type="entry name" value="TYR_RECOMBINASE"/>
    <property type="match status" value="1"/>
</dbReference>
<dbReference type="PANTHER" id="PTHR30349">
    <property type="entry name" value="PHAGE INTEGRASE-RELATED"/>
    <property type="match status" value="1"/>
</dbReference>
<evidence type="ECO:0000259" key="8">
    <source>
        <dbReference type="PROSITE" id="PS51900"/>
    </source>
</evidence>
<dbReference type="GO" id="GO:0015074">
    <property type="term" value="P:DNA integration"/>
    <property type="evidence" value="ECO:0007669"/>
    <property type="project" value="UniProtKB-KW"/>
</dbReference>
<dbReference type="GO" id="GO:0003677">
    <property type="term" value="F:DNA binding"/>
    <property type="evidence" value="ECO:0007669"/>
    <property type="project" value="UniProtKB-UniRule"/>
</dbReference>
<accession>A0A087DGS3</accession>
<dbReference type="Pfam" id="PF14659">
    <property type="entry name" value="Phage_int_SAM_3"/>
    <property type="match status" value="1"/>
</dbReference>
<dbReference type="InterPro" id="IPR011010">
    <property type="entry name" value="DNA_brk_join_enz"/>
</dbReference>
<dbReference type="SUPFAM" id="SSF56349">
    <property type="entry name" value="DNA breaking-rejoining enzymes"/>
    <property type="match status" value="1"/>
</dbReference>
<evidence type="ECO:0000256" key="4">
    <source>
        <dbReference type="ARBA" id="ARBA00023172"/>
    </source>
</evidence>
<feature type="domain" description="Core-binding (CB)" evidence="8">
    <location>
        <begin position="78"/>
        <end position="158"/>
    </location>
</feature>
<evidence type="ECO:0000256" key="5">
    <source>
        <dbReference type="PROSITE-ProRule" id="PRU01248"/>
    </source>
</evidence>
<evidence type="ECO:0000256" key="3">
    <source>
        <dbReference type="ARBA" id="ARBA00023125"/>
    </source>
</evidence>
<dbReference type="RefSeq" id="WP_046726008.1">
    <property type="nucleotide sequence ID" value="NZ_CAUPKV010000022.1"/>
</dbReference>
<dbReference type="Pfam" id="PF00589">
    <property type="entry name" value="Phage_integrase"/>
    <property type="match status" value="1"/>
</dbReference>
<dbReference type="InterPro" id="IPR004107">
    <property type="entry name" value="Integrase_SAM-like_N"/>
</dbReference>
<sequence length="426" mass="49483">MAATKNSTSRRRTKGAGGVFQDARGVWHFRRDVGPDPTTGKRRIIEATGKVKGDARARFDKKIERYERTGLLDTGRSPYLRDYCDRWLEAYRLRVRPNSWTNSTSHLKTVCSVIGSVRLNDLRADHMRLLVTRLSENHSSRTVHDYYGLLQQVLDDAVREELIRANPCRMMRAPRWSSMPMRILGEDQPKKLIETISTLPREDEDARRVVEDEDARVMWALLFELAFSTGMREGERYALMPYELERRDGVPGIFVQQQLQRYVGKPMIPSWMTATHVWGSVWLVAPKTMKGYRFVPVSESLWERLWDWIRRRGIGMRELVFRNRFGRPVTRETERYRWKRALEDAGLPYVKIHSARHWAATRVAEAGASEDERKAIFGHTSIEVTAGYTHWSPKALSKAMDKAIPDLHAASSTTRGSSRRRHEKER</sequence>
<evidence type="ECO:0000313" key="9">
    <source>
        <dbReference type="EMBL" id="KFI94723.1"/>
    </source>
</evidence>